<comment type="caution">
    <text evidence="9">The sequence shown here is derived from an EMBL/GenBank/DDBJ whole genome shotgun (WGS) entry which is preliminary data.</text>
</comment>
<organism evidence="9 10">
    <name type="scientific">Piscibacillus salipiscarius</name>
    <dbReference type="NCBI Taxonomy" id="299480"/>
    <lineage>
        <taxon>Bacteria</taxon>
        <taxon>Bacillati</taxon>
        <taxon>Bacillota</taxon>
        <taxon>Bacilli</taxon>
        <taxon>Bacillales</taxon>
        <taxon>Bacillaceae</taxon>
        <taxon>Piscibacillus</taxon>
    </lineage>
</organism>
<dbReference type="InterPro" id="IPR035906">
    <property type="entry name" value="MetI-like_sf"/>
</dbReference>
<keyword evidence="2 7" id="KW-0813">Transport</keyword>
<feature type="transmembrane region" description="Helical" evidence="7">
    <location>
        <begin position="137"/>
        <end position="163"/>
    </location>
</feature>
<protein>
    <submittedName>
        <fullName evidence="9">ABC transporter permease</fullName>
    </submittedName>
</protein>
<dbReference type="Proteomes" id="UP001597452">
    <property type="component" value="Unassembled WGS sequence"/>
</dbReference>
<dbReference type="RefSeq" id="WP_377328403.1">
    <property type="nucleotide sequence ID" value="NZ_JBHUMZ010000019.1"/>
</dbReference>
<dbReference type="SUPFAM" id="SSF161098">
    <property type="entry name" value="MetI-like"/>
    <property type="match status" value="1"/>
</dbReference>
<evidence type="ECO:0000256" key="6">
    <source>
        <dbReference type="ARBA" id="ARBA00023136"/>
    </source>
</evidence>
<dbReference type="PANTHER" id="PTHR47737">
    <property type="entry name" value="GLYCINE BETAINE/PROLINE BETAINE TRANSPORT SYSTEM PERMEASE PROTEIN PROW"/>
    <property type="match status" value="1"/>
</dbReference>
<feature type="transmembrane region" description="Helical" evidence="7">
    <location>
        <begin position="69"/>
        <end position="87"/>
    </location>
</feature>
<comment type="subcellular location">
    <subcellularLocation>
        <location evidence="7">Cell membrane</location>
        <topology evidence="7">Multi-pass membrane protein</topology>
    </subcellularLocation>
    <subcellularLocation>
        <location evidence="1">Membrane</location>
        <topology evidence="1">Multi-pass membrane protein</topology>
    </subcellularLocation>
</comment>
<evidence type="ECO:0000256" key="5">
    <source>
        <dbReference type="ARBA" id="ARBA00022989"/>
    </source>
</evidence>
<feature type="transmembrane region" description="Helical" evidence="7">
    <location>
        <begin position="217"/>
        <end position="240"/>
    </location>
</feature>
<feature type="transmembrane region" description="Helical" evidence="7">
    <location>
        <begin position="246"/>
        <end position="265"/>
    </location>
</feature>
<evidence type="ECO:0000256" key="4">
    <source>
        <dbReference type="ARBA" id="ARBA00022692"/>
    </source>
</evidence>
<evidence type="ECO:0000256" key="3">
    <source>
        <dbReference type="ARBA" id="ARBA00022475"/>
    </source>
</evidence>
<name>A0ABW5Q9V9_9BACI</name>
<sequence length="277" mass="29564">MDYFYLPLEKWTNEFVNGWFLPTFSNTFDAMSNGLNAFINSVTDVLLFIPAELFTLILAIIAWRFAGKGMAFFTVIGFLFIGSVDIWEQSMQTLSIVIVATFVSLVVGVPIGIFSALNNHVQNTVRPVLDFMQTLPSFVYLIPAVLLFGLGGVPAVIATFIFAAPPAVRMTNLGIRSVSKEVVEASRAFGSTKSQLLFKVQLPLAVPSIMAGVNQTIMLSLSMAVIASMIGAPGLGASVLTAISRVNIGLGLVSGLGIVVLAIVLDRITQGLGQGKA</sequence>
<dbReference type="EMBL" id="JBHUMZ010000019">
    <property type="protein sequence ID" value="MFD2638669.1"/>
    <property type="molecule type" value="Genomic_DNA"/>
</dbReference>
<evidence type="ECO:0000256" key="2">
    <source>
        <dbReference type="ARBA" id="ARBA00022448"/>
    </source>
</evidence>
<dbReference type="PANTHER" id="PTHR47737:SF1">
    <property type="entry name" value="GLYCINE BETAINE_PROLINE BETAINE TRANSPORT SYSTEM PERMEASE PROTEIN PROW"/>
    <property type="match status" value="1"/>
</dbReference>
<keyword evidence="5 7" id="KW-1133">Transmembrane helix</keyword>
<dbReference type="Gene3D" id="1.10.3720.10">
    <property type="entry name" value="MetI-like"/>
    <property type="match status" value="1"/>
</dbReference>
<comment type="similarity">
    <text evidence="7">Belongs to the binding-protein-dependent transport system permease family.</text>
</comment>
<reference evidence="10" key="1">
    <citation type="journal article" date="2019" name="Int. J. Syst. Evol. Microbiol.">
        <title>The Global Catalogue of Microorganisms (GCM) 10K type strain sequencing project: providing services to taxonomists for standard genome sequencing and annotation.</title>
        <authorList>
            <consortium name="The Broad Institute Genomics Platform"/>
            <consortium name="The Broad Institute Genome Sequencing Center for Infectious Disease"/>
            <person name="Wu L."/>
            <person name="Ma J."/>
        </authorList>
    </citation>
    <scope>NUCLEOTIDE SEQUENCE [LARGE SCALE GENOMIC DNA]</scope>
    <source>
        <strain evidence="10">TISTR 1571</strain>
    </source>
</reference>
<keyword evidence="4 7" id="KW-0812">Transmembrane</keyword>
<feature type="transmembrane region" description="Helical" evidence="7">
    <location>
        <begin position="45"/>
        <end position="63"/>
    </location>
</feature>
<keyword evidence="6 7" id="KW-0472">Membrane</keyword>
<evidence type="ECO:0000259" key="8">
    <source>
        <dbReference type="PROSITE" id="PS50928"/>
    </source>
</evidence>
<dbReference type="InterPro" id="IPR000515">
    <property type="entry name" value="MetI-like"/>
</dbReference>
<feature type="transmembrane region" description="Helical" evidence="7">
    <location>
        <begin position="94"/>
        <end position="117"/>
    </location>
</feature>
<gene>
    <name evidence="9" type="ORF">ACFSW4_07330</name>
</gene>
<evidence type="ECO:0000313" key="9">
    <source>
        <dbReference type="EMBL" id="MFD2638669.1"/>
    </source>
</evidence>
<dbReference type="CDD" id="cd06261">
    <property type="entry name" value="TM_PBP2"/>
    <property type="match status" value="1"/>
</dbReference>
<evidence type="ECO:0000256" key="1">
    <source>
        <dbReference type="ARBA" id="ARBA00004141"/>
    </source>
</evidence>
<evidence type="ECO:0000256" key="7">
    <source>
        <dbReference type="RuleBase" id="RU363032"/>
    </source>
</evidence>
<dbReference type="PROSITE" id="PS50928">
    <property type="entry name" value="ABC_TM1"/>
    <property type="match status" value="1"/>
</dbReference>
<accession>A0ABW5Q9V9</accession>
<keyword evidence="10" id="KW-1185">Reference proteome</keyword>
<evidence type="ECO:0000313" key="10">
    <source>
        <dbReference type="Proteomes" id="UP001597452"/>
    </source>
</evidence>
<dbReference type="Pfam" id="PF00528">
    <property type="entry name" value="BPD_transp_1"/>
    <property type="match status" value="1"/>
</dbReference>
<keyword evidence="3" id="KW-1003">Cell membrane</keyword>
<proteinExistence type="inferred from homology"/>
<feature type="domain" description="ABC transmembrane type-1" evidence="8">
    <location>
        <begin position="90"/>
        <end position="269"/>
    </location>
</feature>